<dbReference type="SUPFAM" id="SSF102114">
    <property type="entry name" value="Radical SAM enzymes"/>
    <property type="match status" value="1"/>
</dbReference>
<keyword evidence="3" id="KW-0479">Metal-binding</keyword>
<dbReference type="OrthoDB" id="9782387at2"/>
<keyword evidence="4" id="KW-0408">Iron</keyword>
<dbReference type="GO" id="GO:0046872">
    <property type="term" value="F:metal ion binding"/>
    <property type="evidence" value="ECO:0007669"/>
    <property type="project" value="UniProtKB-KW"/>
</dbReference>
<dbReference type="InterPro" id="IPR007197">
    <property type="entry name" value="rSAM"/>
</dbReference>
<dbReference type="NCBIfam" id="TIGR02826">
    <property type="entry name" value="RNR_activ_nrdG3"/>
    <property type="match status" value="1"/>
</dbReference>
<evidence type="ECO:0000256" key="1">
    <source>
        <dbReference type="ARBA" id="ARBA00001966"/>
    </source>
</evidence>
<organism evidence="6 7">
    <name type="scientific">Neisseria weixii</name>
    <dbReference type="NCBI Taxonomy" id="1853276"/>
    <lineage>
        <taxon>Bacteria</taxon>
        <taxon>Pseudomonadati</taxon>
        <taxon>Pseudomonadota</taxon>
        <taxon>Betaproteobacteria</taxon>
        <taxon>Neisseriales</taxon>
        <taxon>Neisseriaceae</taxon>
        <taxon>Neisseria</taxon>
    </lineage>
</organism>
<dbReference type="Proteomes" id="UP000272412">
    <property type="component" value="Unassembled WGS sequence"/>
</dbReference>
<proteinExistence type="predicted"/>
<comment type="caution">
    <text evidence="6">The sequence shown here is derived from an EMBL/GenBank/DDBJ whole genome shotgun (WGS) entry which is preliminary data.</text>
</comment>
<dbReference type="SFLD" id="SFLDS00029">
    <property type="entry name" value="Radical_SAM"/>
    <property type="match status" value="1"/>
</dbReference>
<protein>
    <submittedName>
        <fullName evidence="6">Anaerobic ribonucleoside-triphosphate reductase activating protein</fullName>
    </submittedName>
</protein>
<evidence type="ECO:0000313" key="7">
    <source>
        <dbReference type="Proteomes" id="UP000272412"/>
    </source>
</evidence>
<evidence type="ECO:0000256" key="3">
    <source>
        <dbReference type="ARBA" id="ARBA00022723"/>
    </source>
</evidence>
<dbReference type="EMBL" id="RPFL01000034">
    <property type="protein sequence ID" value="RPD84769.1"/>
    <property type="molecule type" value="Genomic_DNA"/>
</dbReference>
<dbReference type="Pfam" id="PF13353">
    <property type="entry name" value="Fer4_12"/>
    <property type="match status" value="1"/>
</dbReference>
<dbReference type="GO" id="GO:0003824">
    <property type="term" value="F:catalytic activity"/>
    <property type="evidence" value="ECO:0007669"/>
    <property type="project" value="InterPro"/>
</dbReference>
<dbReference type="InterPro" id="IPR013785">
    <property type="entry name" value="Aldolase_TIM"/>
</dbReference>
<keyword evidence="2" id="KW-0949">S-adenosyl-L-methionine</keyword>
<accession>A0A3N4MZY0</accession>
<evidence type="ECO:0000256" key="5">
    <source>
        <dbReference type="ARBA" id="ARBA00023014"/>
    </source>
</evidence>
<comment type="cofactor">
    <cofactor evidence="1">
        <name>[4Fe-4S] cluster</name>
        <dbReference type="ChEBI" id="CHEBI:49883"/>
    </cofactor>
</comment>
<reference evidence="6 7" key="1">
    <citation type="submission" date="2018-11" db="EMBL/GenBank/DDBJ databases">
        <title>Neisseria weixii sp. nov. isolated from the rectal contents of plateau pika (Ochotona cruzoniae).</title>
        <authorList>
            <person name="Zhang G."/>
        </authorList>
    </citation>
    <scope>NUCLEOTIDE SEQUENCE [LARGE SCALE GENOMIC DNA]</scope>
    <source>
        <strain evidence="6 7">10009</strain>
    </source>
</reference>
<dbReference type="InterPro" id="IPR014191">
    <property type="entry name" value="Anaer_RNR_activator"/>
</dbReference>
<dbReference type="Gene3D" id="3.20.20.70">
    <property type="entry name" value="Aldolase class I"/>
    <property type="match status" value="1"/>
</dbReference>
<keyword evidence="7" id="KW-1185">Reference proteome</keyword>
<dbReference type="GO" id="GO:0051536">
    <property type="term" value="F:iron-sulfur cluster binding"/>
    <property type="evidence" value="ECO:0007669"/>
    <property type="project" value="UniProtKB-KW"/>
</dbReference>
<dbReference type="KEGG" id="nwx:CGZ65_08305"/>
<evidence type="ECO:0000313" key="6">
    <source>
        <dbReference type="EMBL" id="RPD84769.1"/>
    </source>
</evidence>
<name>A0A3N4MZY0_9NEIS</name>
<gene>
    <name evidence="6" type="primary">nrdG</name>
    <name evidence="6" type="ORF">EGK74_10580</name>
</gene>
<dbReference type="RefSeq" id="WP_096295507.1">
    <property type="nucleotide sequence ID" value="NZ_CP023429.1"/>
</dbReference>
<evidence type="ECO:0000256" key="4">
    <source>
        <dbReference type="ARBA" id="ARBA00023004"/>
    </source>
</evidence>
<evidence type="ECO:0000256" key="2">
    <source>
        <dbReference type="ARBA" id="ARBA00022691"/>
    </source>
</evidence>
<sequence>MQALTFTAEHIVWQEVPNETSLAFLIAGCPLRCPGCHSADSWKAGLGKALTAEYLAGRLKRYQGLISCVLFMGGEWQPEALLPLLKLAQSAGLKTCLYTGLERAEWEAVSDGLIGHLDYLKTGRWVMELGGLDSPTTNQRFTDLRTGETLNHWFVKDHPQKTFAITPAQPDFFQTA</sequence>
<keyword evidence="5" id="KW-0411">Iron-sulfur</keyword>
<dbReference type="InterPro" id="IPR058240">
    <property type="entry name" value="rSAM_sf"/>
</dbReference>
<dbReference type="AlphaFoldDB" id="A0A3N4MZY0"/>